<dbReference type="PANTHER" id="PTHR42830:SF2">
    <property type="entry name" value="OSMC_OHR FAMILY PROTEIN"/>
    <property type="match status" value="1"/>
</dbReference>
<reference evidence="1 2" key="1">
    <citation type="submission" date="2020-04" db="EMBL/GenBank/DDBJ databases">
        <title>Description of novel Gluconacetobacter.</title>
        <authorList>
            <person name="Sombolestani A."/>
        </authorList>
    </citation>
    <scope>NUCLEOTIDE SEQUENCE [LARGE SCALE GENOMIC DNA]</scope>
    <source>
        <strain evidence="1 2">LMG 19747</strain>
    </source>
</reference>
<dbReference type="Pfam" id="PF02566">
    <property type="entry name" value="OsmC"/>
    <property type="match status" value="1"/>
</dbReference>
<organism evidence="1 2">
    <name type="scientific">Gluconacetobacter sacchari</name>
    <dbReference type="NCBI Taxonomy" id="92759"/>
    <lineage>
        <taxon>Bacteria</taxon>
        <taxon>Pseudomonadati</taxon>
        <taxon>Pseudomonadota</taxon>
        <taxon>Alphaproteobacteria</taxon>
        <taxon>Acetobacterales</taxon>
        <taxon>Acetobacteraceae</taxon>
        <taxon>Gluconacetobacter</taxon>
    </lineage>
</organism>
<sequence>MGEKQHRYGVTIVWTGNTGEGTARYGGYERAHEIMSPDDGEVGKPAIAGSSDPAFRGDPARWNPEELLIASLSACHQLWYLHLCAEAGIVVTAYADAAEGVMAEDAGGGGQFVSVTLRPRVTISAGSDAGQAAALHHRANAVCFIARSVTFPVDHVAAIVREPVGTSC</sequence>
<dbReference type="InterPro" id="IPR052707">
    <property type="entry name" value="OsmC_Ohr_Peroxiredoxin"/>
</dbReference>
<dbReference type="InterPro" id="IPR015946">
    <property type="entry name" value="KH_dom-like_a/b"/>
</dbReference>
<dbReference type="Proteomes" id="UP000589085">
    <property type="component" value="Unassembled WGS sequence"/>
</dbReference>
<evidence type="ECO:0000313" key="1">
    <source>
        <dbReference type="EMBL" id="MBB2161506.1"/>
    </source>
</evidence>
<dbReference type="AlphaFoldDB" id="A0A7W4IEM8"/>
<accession>A0A7W4IEM8</accession>
<evidence type="ECO:0000313" key="2">
    <source>
        <dbReference type="Proteomes" id="UP000589085"/>
    </source>
</evidence>
<dbReference type="PANTHER" id="PTHR42830">
    <property type="entry name" value="OSMOTICALLY INDUCIBLE FAMILY PROTEIN"/>
    <property type="match status" value="1"/>
</dbReference>
<dbReference type="EMBL" id="JABEQJ010000021">
    <property type="protein sequence ID" value="MBB2161506.1"/>
    <property type="molecule type" value="Genomic_DNA"/>
</dbReference>
<dbReference type="InterPro" id="IPR003718">
    <property type="entry name" value="OsmC/Ohr_fam"/>
</dbReference>
<dbReference type="InterPro" id="IPR036102">
    <property type="entry name" value="OsmC/Ohrsf"/>
</dbReference>
<dbReference type="Gene3D" id="3.30.300.20">
    <property type="match status" value="1"/>
</dbReference>
<gene>
    <name evidence="1" type="ORF">HLH48_15225</name>
</gene>
<protein>
    <submittedName>
        <fullName evidence="1">OsmC family peroxiredoxin</fullName>
    </submittedName>
</protein>
<comment type="caution">
    <text evidence="1">The sequence shown here is derived from an EMBL/GenBank/DDBJ whole genome shotgun (WGS) entry which is preliminary data.</text>
</comment>
<dbReference type="RefSeq" id="WP_182998338.1">
    <property type="nucleotide sequence ID" value="NZ_JABEQJ010000021.1"/>
</dbReference>
<proteinExistence type="predicted"/>
<name>A0A7W4IEM8_9PROT</name>
<dbReference type="SUPFAM" id="SSF82784">
    <property type="entry name" value="OsmC-like"/>
    <property type="match status" value="1"/>
</dbReference>